<reference evidence="2" key="1">
    <citation type="submission" date="2018-06" db="EMBL/GenBank/DDBJ databases">
        <authorList>
            <person name="Zhirakovskaya E."/>
        </authorList>
    </citation>
    <scope>NUCLEOTIDE SEQUENCE</scope>
</reference>
<feature type="domain" description="Tc1-like transposase DDE" evidence="1">
    <location>
        <begin position="38"/>
        <end position="183"/>
    </location>
</feature>
<dbReference type="InterPro" id="IPR012337">
    <property type="entry name" value="RNaseH-like_sf"/>
</dbReference>
<accession>A0A3B1AFW9</accession>
<gene>
    <name evidence="2" type="ORF">MNBD_GAMMA19-552</name>
</gene>
<dbReference type="NCBIfam" id="NF033545">
    <property type="entry name" value="transpos_IS630"/>
    <property type="match status" value="1"/>
</dbReference>
<organism evidence="2">
    <name type="scientific">hydrothermal vent metagenome</name>
    <dbReference type="NCBI Taxonomy" id="652676"/>
    <lineage>
        <taxon>unclassified sequences</taxon>
        <taxon>metagenomes</taxon>
        <taxon>ecological metagenomes</taxon>
    </lineage>
</organism>
<feature type="non-terminal residue" evidence="2">
    <location>
        <position position="1"/>
    </location>
</feature>
<dbReference type="PANTHER" id="PTHR30347:SF1">
    <property type="entry name" value="MECHANOSENSITIVE CHANNEL MSCK"/>
    <property type="match status" value="1"/>
</dbReference>
<sequence length="227" mass="26249">GLKPHLTDQFKVSNDPYFEEKLHDVVGLYLNPPESAVVFCVDEKSSIQALDRTQPGLPMKPGRCGTMTHDYKRHGTSTLFAALNTHTGEVIGECKQKHTHKEFLSFIKTVEKQTPKSLDLYLIVDNYSTHKHEKVRRWLKRNKRVHLHFIPTSSSWLNLVERFFGLLTQKQLKRGVFRSVKELEKAIMSFIEIHNKNKKPFVWTRSANDILVKVGRARKTLTSLQTV</sequence>
<dbReference type="InterPro" id="IPR038717">
    <property type="entry name" value="Tc1-like_DDE_dom"/>
</dbReference>
<proteinExistence type="predicted"/>
<dbReference type="Pfam" id="PF13358">
    <property type="entry name" value="DDE_3"/>
    <property type="match status" value="1"/>
</dbReference>
<dbReference type="PANTHER" id="PTHR30347">
    <property type="entry name" value="POTASSIUM CHANNEL RELATED"/>
    <property type="match status" value="1"/>
</dbReference>
<dbReference type="Gene3D" id="3.30.420.10">
    <property type="entry name" value="Ribonuclease H-like superfamily/Ribonuclease H"/>
    <property type="match status" value="1"/>
</dbReference>
<dbReference type="InterPro" id="IPR047655">
    <property type="entry name" value="Transpos_IS630-like"/>
</dbReference>
<name>A0A3B1AFW9_9ZZZZ</name>
<evidence type="ECO:0000259" key="1">
    <source>
        <dbReference type="Pfam" id="PF13358"/>
    </source>
</evidence>
<dbReference type="SUPFAM" id="SSF53098">
    <property type="entry name" value="Ribonuclease H-like"/>
    <property type="match status" value="1"/>
</dbReference>
<protein>
    <submittedName>
        <fullName evidence="2">Mobile element protein</fullName>
    </submittedName>
</protein>
<dbReference type="InterPro" id="IPR052702">
    <property type="entry name" value="MscS-like_channel"/>
</dbReference>
<dbReference type="InterPro" id="IPR036397">
    <property type="entry name" value="RNaseH_sf"/>
</dbReference>
<dbReference type="GO" id="GO:0003676">
    <property type="term" value="F:nucleic acid binding"/>
    <property type="evidence" value="ECO:0007669"/>
    <property type="project" value="InterPro"/>
</dbReference>
<evidence type="ECO:0000313" key="2">
    <source>
        <dbReference type="EMBL" id="VAW97179.1"/>
    </source>
</evidence>
<dbReference type="EMBL" id="UOFV01000102">
    <property type="protein sequence ID" value="VAW97179.1"/>
    <property type="molecule type" value="Genomic_DNA"/>
</dbReference>
<dbReference type="AlphaFoldDB" id="A0A3B1AFW9"/>